<dbReference type="InterPro" id="IPR051161">
    <property type="entry name" value="Mannose-6P_isomerase_type2"/>
</dbReference>
<dbReference type="Pfam" id="PF22640">
    <property type="entry name" value="ManC_GMP_beta-helix"/>
    <property type="match status" value="1"/>
</dbReference>
<dbReference type="GO" id="GO:0005525">
    <property type="term" value="F:GTP binding"/>
    <property type="evidence" value="ECO:0007669"/>
    <property type="project" value="UniProtKB-KW"/>
</dbReference>
<proteinExistence type="predicted"/>
<evidence type="ECO:0000256" key="3">
    <source>
        <dbReference type="ARBA" id="ARBA00022741"/>
    </source>
</evidence>
<feature type="domain" description="Nucleotidyl transferase" evidence="5">
    <location>
        <begin position="2"/>
        <end position="281"/>
    </location>
</feature>
<feature type="domain" description="MannoseP isomerase/GMP-like beta-helix" evidence="6">
    <location>
        <begin position="294"/>
        <end position="341"/>
    </location>
</feature>
<evidence type="ECO:0000259" key="6">
    <source>
        <dbReference type="Pfam" id="PF22640"/>
    </source>
</evidence>
<keyword evidence="3" id="KW-0547">Nucleotide-binding</keyword>
<evidence type="ECO:0000259" key="5">
    <source>
        <dbReference type="Pfam" id="PF00483"/>
    </source>
</evidence>
<dbReference type="PANTHER" id="PTHR46390">
    <property type="entry name" value="MANNOSE-1-PHOSPHATE GUANYLYLTRANSFERASE"/>
    <property type="match status" value="1"/>
</dbReference>
<keyword evidence="1" id="KW-0808">Transferase</keyword>
<sequence length="352" mass="39624">MKCVILAGGSGTRFWPLSRKDSPKQLLNIVGKQSMLQMTIDRLKKIKRVTDIYIITRADLRDKIIDEIKTVKPENVIAEPSGKNTAPAIGLVSTIISLEDPEAVLGFFPADHLIVGHYEFERALHTAEHLARNSNSIVTIGVQPTHPSTAYGYIQFDDSSDEDHPGAYKVKTFAEKPHHKLAQRFISNGDFLWNAGMFVWKIDTLMAGLKSHMPELYESLQNISLRLQEGVSFDDIWEYIVPISIDYGLLEKSNNIYVISCEFQWNDLGSWNALYDVLGKDNKGNIVRGKGKIMDGRNNFIQSNGRFTAVIGADDLVVVNTQDVTLVVPREKVEMVKEMVDFLKKQGEKDLI</sequence>
<organism evidence="7">
    <name type="scientific">marine metagenome</name>
    <dbReference type="NCBI Taxonomy" id="408172"/>
    <lineage>
        <taxon>unclassified sequences</taxon>
        <taxon>metagenomes</taxon>
        <taxon>ecological metagenomes</taxon>
    </lineage>
</organism>
<dbReference type="InterPro" id="IPR005835">
    <property type="entry name" value="NTP_transferase_dom"/>
</dbReference>
<evidence type="ECO:0000256" key="4">
    <source>
        <dbReference type="ARBA" id="ARBA00023134"/>
    </source>
</evidence>
<dbReference type="FunFam" id="3.90.550.10:FF:000046">
    <property type="entry name" value="Mannose-1-phosphate guanylyltransferase (GDP)"/>
    <property type="match status" value="1"/>
</dbReference>
<evidence type="ECO:0000256" key="1">
    <source>
        <dbReference type="ARBA" id="ARBA00022679"/>
    </source>
</evidence>
<evidence type="ECO:0000313" key="7">
    <source>
        <dbReference type="EMBL" id="SUZ77074.1"/>
    </source>
</evidence>
<evidence type="ECO:0000256" key="2">
    <source>
        <dbReference type="ARBA" id="ARBA00022695"/>
    </source>
</evidence>
<reference evidence="7" key="1">
    <citation type="submission" date="2018-05" db="EMBL/GenBank/DDBJ databases">
        <authorList>
            <person name="Lanie J.A."/>
            <person name="Ng W.-L."/>
            <person name="Kazmierczak K.M."/>
            <person name="Andrzejewski T.M."/>
            <person name="Davidsen T.M."/>
            <person name="Wayne K.J."/>
            <person name="Tettelin H."/>
            <person name="Glass J.I."/>
            <person name="Rusch D."/>
            <person name="Podicherti R."/>
            <person name="Tsui H.-C.T."/>
            <person name="Winkler M.E."/>
        </authorList>
    </citation>
    <scope>NUCLEOTIDE SEQUENCE</scope>
</reference>
<dbReference type="PANTHER" id="PTHR46390:SF1">
    <property type="entry name" value="MANNOSE-1-PHOSPHATE GUANYLYLTRANSFERASE"/>
    <property type="match status" value="1"/>
</dbReference>
<dbReference type="InterPro" id="IPR029044">
    <property type="entry name" value="Nucleotide-diphossugar_trans"/>
</dbReference>
<dbReference type="EMBL" id="UINC01001302">
    <property type="protein sequence ID" value="SUZ77074.1"/>
    <property type="molecule type" value="Genomic_DNA"/>
</dbReference>
<protein>
    <submittedName>
        <fullName evidence="7">Uncharacterized protein</fullName>
    </submittedName>
</protein>
<dbReference type="InterPro" id="IPR049577">
    <property type="entry name" value="GMPP_N"/>
</dbReference>
<dbReference type="Pfam" id="PF00483">
    <property type="entry name" value="NTP_transferase"/>
    <property type="match status" value="1"/>
</dbReference>
<dbReference type="Gene3D" id="3.90.550.10">
    <property type="entry name" value="Spore Coat Polysaccharide Biosynthesis Protein SpsA, Chain A"/>
    <property type="match status" value="1"/>
</dbReference>
<accession>A0A381QDX4</accession>
<dbReference type="SUPFAM" id="SSF53448">
    <property type="entry name" value="Nucleotide-diphospho-sugar transferases"/>
    <property type="match status" value="1"/>
</dbReference>
<dbReference type="InterPro" id="IPR054566">
    <property type="entry name" value="ManC/GMP-like_b-helix"/>
</dbReference>
<dbReference type="CDD" id="cd02509">
    <property type="entry name" value="GDP-M1P_Guanylyltransferase"/>
    <property type="match status" value="1"/>
</dbReference>
<dbReference type="SUPFAM" id="SSF159283">
    <property type="entry name" value="Guanosine diphospho-D-mannose pyrophosphorylase/mannose-6-phosphate isomerase linker domain"/>
    <property type="match status" value="1"/>
</dbReference>
<dbReference type="GO" id="GO:0004475">
    <property type="term" value="F:mannose-1-phosphate guanylyltransferase (GTP) activity"/>
    <property type="evidence" value="ECO:0007669"/>
    <property type="project" value="InterPro"/>
</dbReference>
<dbReference type="AlphaFoldDB" id="A0A381QDX4"/>
<gene>
    <name evidence="7" type="ORF">METZ01_LOCUS29928</name>
</gene>
<name>A0A381QDX4_9ZZZZ</name>
<keyword evidence="4" id="KW-0342">GTP-binding</keyword>
<keyword evidence="2" id="KW-0548">Nucleotidyltransferase</keyword>
<dbReference type="GO" id="GO:0009298">
    <property type="term" value="P:GDP-mannose biosynthetic process"/>
    <property type="evidence" value="ECO:0007669"/>
    <property type="project" value="TreeGrafter"/>
</dbReference>